<proteinExistence type="inferred from homology"/>
<dbReference type="CDD" id="cd00317">
    <property type="entry name" value="cyclophilin"/>
    <property type="match status" value="1"/>
</dbReference>
<comment type="similarity">
    <text evidence="1">Belongs to the cyclophilin-type PPIase family.</text>
</comment>
<dbReference type="InterPro" id="IPR020892">
    <property type="entry name" value="Cyclophilin-type_PPIase_CS"/>
</dbReference>
<feature type="domain" description="PPIase cyclophilin-type" evidence="5">
    <location>
        <begin position="31"/>
        <end position="266"/>
    </location>
</feature>
<evidence type="ECO:0000313" key="6">
    <source>
        <dbReference type="EMBL" id="WOK05846.1"/>
    </source>
</evidence>
<dbReference type="EMBL" id="CP136051">
    <property type="protein sequence ID" value="WOK05846.1"/>
    <property type="molecule type" value="Genomic_DNA"/>
</dbReference>
<evidence type="ECO:0000256" key="3">
    <source>
        <dbReference type="ARBA" id="ARBA00023110"/>
    </source>
</evidence>
<dbReference type="Pfam" id="PF00160">
    <property type="entry name" value="Pro_isomerase"/>
    <property type="match status" value="2"/>
</dbReference>
<dbReference type="Gene3D" id="2.40.100.10">
    <property type="entry name" value="Cyclophilin-like"/>
    <property type="match status" value="2"/>
</dbReference>
<sequence>MSRVKQLFWGLSLAVLITSCRGNKDYLVTIHTSYGDMKAVLYDETPQHKANFLKLAESGKYDSTIFHRVMENFMIQGGDINRKKPRDKKEPEYTVPAEFVPRYFHKKGALAAARQPDEVNPDRASSGNQFYIVQGTVYESEEALKVDQEKLGMAIRKLLEDSTQVEVKNRLTELYMEGRKTGNFDAYTAEVQSLVPLVKEKITTDIYTEKTFSPERVEAYTTIGGAPHLDDEYTVFGQVVEGLDVVDKIAAVKTVQTVPAVEVYMTVEVEEVSKKELTKKYGIQYKE</sequence>
<evidence type="ECO:0000256" key="1">
    <source>
        <dbReference type="ARBA" id="ARBA00007365"/>
    </source>
</evidence>
<dbReference type="EC" id="5.2.1.8" evidence="2"/>
<dbReference type="InterPro" id="IPR044666">
    <property type="entry name" value="Cyclophilin_A-like"/>
</dbReference>
<evidence type="ECO:0000259" key="5">
    <source>
        <dbReference type="PROSITE" id="PS50072"/>
    </source>
</evidence>
<keyword evidence="7" id="KW-1185">Reference proteome</keyword>
<dbReference type="InterPro" id="IPR002130">
    <property type="entry name" value="Cyclophilin-type_PPIase_dom"/>
</dbReference>
<keyword evidence="4 6" id="KW-0413">Isomerase</keyword>
<gene>
    <name evidence="6" type="ORF">RT717_22485</name>
</gene>
<name>A0ABZ0IMT1_9BACT</name>
<dbReference type="SUPFAM" id="SSF50891">
    <property type="entry name" value="Cyclophilin-like"/>
    <property type="match status" value="2"/>
</dbReference>
<evidence type="ECO:0000313" key="7">
    <source>
        <dbReference type="Proteomes" id="UP001302349"/>
    </source>
</evidence>
<dbReference type="Proteomes" id="UP001302349">
    <property type="component" value="Chromosome"/>
</dbReference>
<dbReference type="PROSITE" id="PS00170">
    <property type="entry name" value="CSA_PPIASE_1"/>
    <property type="match status" value="1"/>
</dbReference>
<dbReference type="PANTHER" id="PTHR45625">
    <property type="entry name" value="PEPTIDYL-PROLYL CIS-TRANS ISOMERASE-RELATED"/>
    <property type="match status" value="1"/>
</dbReference>
<dbReference type="InterPro" id="IPR029000">
    <property type="entry name" value="Cyclophilin-like_dom_sf"/>
</dbReference>
<organism evidence="6 7">
    <name type="scientific">Imperialibacter roseus</name>
    <dbReference type="NCBI Taxonomy" id="1324217"/>
    <lineage>
        <taxon>Bacteria</taxon>
        <taxon>Pseudomonadati</taxon>
        <taxon>Bacteroidota</taxon>
        <taxon>Cytophagia</taxon>
        <taxon>Cytophagales</taxon>
        <taxon>Flammeovirgaceae</taxon>
        <taxon>Imperialibacter</taxon>
    </lineage>
</organism>
<accession>A0ABZ0IMT1</accession>
<dbReference type="PANTHER" id="PTHR45625:SF4">
    <property type="entry name" value="PEPTIDYLPROLYL ISOMERASE DOMAIN AND WD REPEAT-CONTAINING PROTEIN 1"/>
    <property type="match status" value="1"/>
</dbReference>
<keyword evidence="3" id="KW-0697">Rotamase</keyword>
<evidence type="ECO:0000256" key="4">
    <source>
        <dbReference type="ARBA" id="ARBA00023235"/>
    </source>
</evidence>
<evidence type="ECO:0000256" key="2">
    <source>
        <dbReference type="ARBA" id="ARBA00013194"/>
    </source>
</evidence>
<dbReference type="RefSeq" id="WP_317488597.1">
    <property type="nucleotide sequence ID" value="NZ_CP136051.1"/>
</dbReference>
<dbReference type="GO" id="GO:0003755">
    <property type="term" value="F:peptidyl-prolyl cis-trans isomerase activity"/>
    <property type="evidence" value="ECO:0007669"/>
    <property type="project" value="UniProtKB-EC"/>
</dbReference>
<reference evidence="6 7" key="1">
    <citation type="journal article" date="2023" name="Microbiol. Resour. Announc.">
        <title>Complete Genome Sequence of Imperialibacter roseus strain P4T.</title>
        <authorList>
            <person name="Tizabi D.R."/>
            <person name="Bachvaroff T."/>
            <person name="Hill R.T."/>
        </authorList>
    </citation>
    <scope>NUCLEOTIDE SEQUENCE [LARGE SCALE GENOMIC DNA]</scope>
    <source>
        <strain evidence="6 7">P4T</strain>
    </source>
</reference>
<protein>
    <recommendedName>
        <fullName evidence="2">peptidylprolyl isomerase</fullName>
        <ecNumber evidence="2">5.2.1.8</ecNumber>
    </recommendedName>
</protein>
<dbReference type="PROSITE" id="PS50072">
    <property type="entry name" value="CSA_PPIASE_2"/>
    <property type="match status" value="1"/>
</dbReference>
<dbReference type="PROSITE" id="PS51257">
    <property type="entry name" value="PROKAR_LIPOPROTEIN"/>
    <property type="match status" value="1"/>
</dbReference>